<reference evidence="30 31" key="1">
    <citation type="submission" date="2021-04" db="EMBL/GenBank/DDBJ databases">
        <authorList>
            <person name="De Guttry C."/>
            <person name="Zahm M."/>
            <person name="Klopp C."/>
            <person name="Cabau C."/>
            <person name="Louis A."/>
            <person name="Berthelot C."/>
            <person name="Parey E."/>
            <person name="Roest Crollius H."/>
            <person name="Montfort J."/>
            <person name="Robinson-Rechavi M."/>
            <person name="Bucao C."/>
            <person name="Bouchez O."/>
            <person name="Gislard M."/>
            <person name="Lluch J."/>
            <person name="Milhes M."/>
            <person name="Lampietro C."/>
            <person name="Lopez Roques C."/>
            <person name="Donnadieu C."/>
            <person name="Braasch I."/>
            <person name="Desvignes T."/>
            <person name="Postlethwait J."/>
            <person name="Bobe J."/>
            <person name="Wedekind C."/>
            <person name="Guiguen Y."/>
        </authorList>
    </citation>
    <scope>NUCLEOTIDE SEQUENCE [LARGE SCALE GENOMIC DNA]</scope>
    <source>
        <strain evidence="30">Cs_M1</strain>
        <tissue evidence="30">Blood</tissue>
    </source>
</reference>
<evidence type="ECO:0000313" key="30">
    <source>
        <dbReference type="EMBL" id="KAK6304767.1"/>
    </source>
</evidence>
<protein>
    <recommendedName>
        <fullName evidence="21">Probable proton-coupled zinc antiporter SLC30A3</fullName>
    </recommendedName>
    <alternativeName>
        <fullName evidence="23">Solute carrier family 30 member 3</fullName>
    </alternativeName>
    <alternativeName>
        <fullName evidence="22">Zinc transporter 3</fullName>
    </alternativeName>
</protein>
<evidence type="ECO:0000256" key="11">
    <source>
        <dbReference type="ARBA" id="ARBA00022833"/>
    </source>
</evidence>
<dbReference type="SUPFAM" id="SSF160240">
    <property type="entry name" value="Cation efflux protein cytoplasmic domain-like"/>
    <property type="match status" value="1"/>
</dbReference>
<feature type="non-terminal residue" evidence="30">
    <location>
        <position position="1"/>
    </location>
</feature>
<comment type="catalytic activity">
    <reaction evidence="24">
        <text>Zn(2+)(in) + 2 H(+)(out) = Zn(2+)(out) + 2 H(+)(in)</text>
        <dbReference type="Rhea" id="RHEA:72627"/>
        <dbReference type="ChEBI" id="CHEBI:15378"/>
        <dbReference type="ChEBI" id="CHEBI:29105"/>
    </reaction>
</comment>
<feature type="transmembrane region" description="Helical" evidence="26">
    <location>
        <begin position="141"/>
        <end position="160"/>
    </location>
</feature>
<dbReference type="NCBIfam" id="TIGR01297">
    <property type="entry name" value="CDF"/>
    <property type="match status" value="1"/>
</dbReference>
<evidence type="ECO:0000256" key="6">
    <source>
        <dbReference type="ARBA" id="ARBA00022449"/>
    </source>
</evidence>
<dbReference type="Gene3D" id="1.20.1510.10">
    <property type="entry name" value="Cation efflux protein transmembrane domain"/>
    <property type="match status" value="1"/>
</dbReference>
<dbReference type="InterPro" id="IPR002524">
    <property type="entry name" value="Cation_efflux"/>
</dbReference>
<dbReference type="InterPro" id="IPR027469">
    <property type="entry name" value="Cation_efflux_TMD_sf"/>
</dbReference>
<evidence type="ECO:0000256" key="21">
    <source>
        <dbReference type="ARBA" id="ARBA00040652"/>
    </source>
</evidence>
<dbReference type="Proteomes" id="UP001356427">
    <property type="component" value="Unassembled WGS sequence"/>
</dbReference>
<keyword evidence="15" id="KW-0406">Ion transport</keyword>
<dbReference type="PANTHER" id="PTHR11562:SF30">
    <property type="entry name" value="PROTON-COUPLED ZINC ANTIPORTER SLC30A3-RELATED"/>
    <property type="match status" value="1"/>
</dbReference>
<evidence type="ECO:0000256" key="27">
    <source>
        <dbReference type="SAM" id="SignalP"/>
    </source>
</evidence>
<feature type="transmembrane region" description="Helical" evidence="26">
    <location>
        <begin position="111"/>
        <end position="135"/>
    </location>
</feature>
<feature type="transmembrane region" description="Helical" evidence="26">
    <location>
        <begin position="272"/>
        <end position="295"/>
    </location>
</feature>
<dbReference type="GO" id="GO:0043005">
    <property type="term" value="C:neuron projection"/>
    <property type="evidence" value="ECO:0007669"/>
    <property type="project" value="UniProtKB-KW"/>
</dbReference>
<feature type="domain" description="Cation efflux protein cytoplasmic" evidence="29">
    <location>
        <begin position="334"/>
        <end position="409"/>
    </location>
</feature>
<evidence type="ECO:0000256" key="20">
    <source>
        <dbReference type="ARBA" id="ARBA00037129"/>
    </source>
</evidence>
<evidence type="ECO:0000256" key="15">
    <source>
        <dbReference type="ARBA" id="ARBA00023065"/>
    </source>
</evidence>
<evidence type="ECO:0000256" key="26">
    <source>
        <dbReference type="SAM" id="Phobius"/>
    </source>
</evidence>
<feature type="region of interest" description="Disordered" evidence="25">
    <location>
        <begin position="51"/>
        <end position="88"/>
    </location>
</feature>
<evidence type="ECO:0000256" key="23">
    <source>
        <dbReference type="ARBA" id="ARBA00042216"/>
    </source>
</evidence>
<keyword evidence="5" id="KW-0813">Transport</keyword>
<comment type="caution">
    <text evidence="30">The sequence shown here is derived from an EMBL/GenBank/DDBJ whole genome shotgun (WGS) entry which is preliminary data.</text>
</comment>
<dbReference type="EMBL" id="JAGTTL010000023">
    <property type="protein sequence ID" value="KAK6304767.1"/>
    <property type="molecule type" value="Genomic_DNA"/>
</dbReference>
<evidence type="ECO:0000256" key="2">
    <source>
        <dbReference type="ARBA" id="ARBA00004155"/>
    </source>
</evidence>
<dbReference type="GO" id="GO:0010043">
    <property type="term" value="P:response to zinc ion"/>
    <property type="evidence" value="ECO:0007669"/>
    <property type="project" value="TreeGrafter"/>
</dbReference>
<evidence type="ECO:0000256" key="14">
    <source>
        <dbReference type="ARBA" id="ARBA00023018"/>
    </source>
</evidence>
<name>A0AAN8LAV7_9TELE</name>
<keyword evidence="12" id="KW-0864">Zinc transport</keyword>
<keyword evidence="10" id="KW-0967">Endosome</keyword>
<feature type="chain" id="PRO_5042848733" description="Probable proton-coupled zinc antiporter SLC30A3" evidence="27">
    <location>
        <begin position="30"/>
        <end position="424"/>
    </location>
</feature>
<dbReference type="InterPro" id="IPR036837">
    <property type="entry name" value="Cation_efflux_CTD_sf"/>
</dbReference>
<keyword evidence="27" id="KW-0732">Signal</keyword>
<dbReference type="Pfam" id="PF01545">
    <property type="entry name" value="Cation_efflux"/>
    <property type="match status" value="1"/>
</dbReference>
<dbReference type="AlphaFoldDB" id="A0AAN8LAV7"/>
<dbReference type="Pfam" id="PF16916">
    <property type="entry name" value="ZT_dimer"/>
    <property type="match status" value="1"/>
</dbReference>
<dbReference type="PANTHER" id="PTHR11562">
    <property type="entry name" value="CATION EFFLUX PROTEIN/ ZINC TRANSPORTER"/>
    <property type="match status" value="1"/>
</dbReference>
<evidence type="ECO:0000259" key="28">
    <source>
        <dbReference type="Pfam" id="PF01545"/>
    </source>
</evidence>
<dbReference type="GO" id="GO:0030672">
    <property type="term" value="C:synaptic vesicle membrane"/>
    <property type="evidence" value="ECO:0007669"/>
    <property type="project" value="UniProtKB-SubCell"/>
</dbReference>
<keyword evidence="31" id="KW-1185">Reference proteome</keyword>
<keyword evidence="8 26" id="KW-0812">Transmembrane</keyword>
<evidence type="ECO:0000256" key="1">
    <source>
        <dbReference type="ARBA" id="ARBA00004107"/>
    </source>
</evidence>
<evidence type="ECO:0000256" key="4">
    <source>
        <dbReference type="ARBA" id="ARBA00008873"/>
    </source>
</evidence>
<keyword evidence="17" id="KW-0458">Lysosome</keyword>
<evidence type="ECO:0000256" key="10">
    <source>
        <dbReference type="ARBA" id="ARBA00022753"/>
    </source>
</evidence>
<organism evidence="30 31">
    <name type="scientific">Coregonus suidteri</name>
    <dbReference type="NCBI Taxonomy" id="861788"/>
    <lineage>
        <taxon>Eukaryota</taxon>
        <taxon>Metazoa</taxon>
        <taxon>Chordata</taxon>
        <taxon>Craniata</taxon>
        <taxon>Vertebrata</taxon>
        <taxon>Euteleostomi</taxon>
        <taxon>Actinopterygii</taxon>
        <taxon>Neopterygii</taxon>
        <taxon>Teleostei</taxon>
        <taxon>Protacanthopterygii</taxon>
        <taxon>Salmoniformes</taxon>
        <taxon>Salmonidae</taxon>
        <taxon>Coregoninae</taxon>
        <taxon>Coregonus</taxon>
    </lineage>
</organism>
<dbReference type="GO" id="GO:0031902">
    <property type="term" value="C:late endosome membrane"/>
    <property type="evidence" value="ECO:0007669"/>
    <property type="project" value="UniProtKB-SubCell"/>
</dbReference>
<proteinExistence type="inferred from homology"/>
<keyword evidence="18" id="KW-0968">Cytoplasmic vesicle</keyword>
<evidence type="ECO:0000256" key="16">
    <source>
        <dbReference type="ARBA" id="ARBA00023136"/>
    </source>
</evidence>
<keyword evidence="16 26" id="KW-0472">Membrane</keyword>
<comment type="similarity">
    <text evidence="4">Belongs to the cation diffusion facilitator (CDF) transporter (TC 2.A.4) family. SLC30A subfamily.</text>
</comment>
<evidence type="ECO:0000256" key="19">
    <source>
        <dbReference type="ARBA" id="ARBA00034102"/>
    </source>
</evidence>
<comment type="function">
    <text evidence="20">Probable proton-coupled zinc ion antiporter mediating the import of zinc from cytoplasm into synaptic vesicles and participating to cellular zinc ion homeostasis in the brain.</text>
</comment>
<evidence type="ECO:0000256" key="8">
    <source>
        <dbReference type="ARBA" id="ARBA00022692"/>
    </source>
</evidence>
<dbReference type="InterPro" id="IPR058533">
    <property type="entry name" value="Cation_efflux_TM"/>
</dbReference>
<keyword evidence="13 26" id="KW-1133">Transmembrane helix</keyword>
<feature type="signal peptide" evidence="27">
    <location>
        <begin position="1"/>
        <end position="29"/>
    </location>
</feature>
<evidence type="ECO:0000256" key="18">
    <source>
        <dbReference type="ARBA" id="ARBA00023329"/>
    </source>
</evidence>
<dbReference type="GO" id="GO:0046872">
    <property type="term" value="F:metal ion binding"/>
    <property type="evidence" value="ECO:0007669"/>
    <property type="project" value="UniProtKB-KW"/>
</dbReference>
<evidence type="ECO:0000256" key="7">
    <source>
        <dbReference type="ARBA" id="ARBA00022599"/>
    </source>
</evidence>
<evidence type="ECO:0000256" key="24">
    <source>
        <dbReference type="ARBA" id="ARBA00048349"/>
    </source>
</evidence>
<dbReference type="GO" id="GO:0005886">
    <property type="term" value="C:plasma membrane"/>
    <property type="evidence" value="ECO:0007669"/>
    <property type="project" value="TreeGrafter"/>
</dbReference>
<evidence type="ECO:0000256" key="9">
    <source>
        <dbReference type="ARBA" id="ARBA00022723"/>
    </source>
</evidence>
<evidence type="ECO:0000256" key="13">
    <source>
        <dbReference type="ARBA" id="ARBA00022989"/>
    </source>
</evidence>
<dbReference type="GO" id="GO:0005765">
    <property type="term" value="C:lysosomal membrane"/>
    <property type="evidence" value="ECO:0007669"/>
    <property type="project" value="UniProtKB-SubCell"/>
</dbReference>
<evidence type="ECO:0000256" key="25">
    <source>
        <dbReference type="SAM" id="MobiDB-lite"/>
    </source>
</evidence>
<dbReference type="GO" id="GO:0005385">
    <property type="term" value="F:zinc ion transmembrane transporter activity"/>
    <property type="evidence" value="ECO:0007669"/>
    <property type="project" value="UniProtKB-ARBA"/>
</dbReference>
<evidence type="ECO:0000256" key="12">
    <source>
        <dbReference type="ARBA" id="ARBA00022906"/>
    </source>
</evidence>
<feature type="domain" description="Cation efflux protein transmembrane" evidence="28">
    <location>
        <begin position="111"/>
        <end position="330"/>
    </location>
</feature>
<comment type="subcellular location">
    <subcellularLocation>
        <location evidence="3">Cytoplasmic vesicle</location>
        <location evidence="3">Secretory vesicle</location>
        <location evidence="3">Synaptic vesicle membrane</location>
        <topology evidence="3">Multi-pass membrane protein</topology>
    </subcellularLocation>
    <subcellularLocation>
        <location evidence="1">Late endosome membrane</location>
        <topology evidence="1">Multi-pass membrane protein</topology>
    </subcellularLocation>
    <subcellularLocation>
        <location evidence="2">Lysosome membrane</location>
        <topology evidence="2">Multi-pass membrane protein</topology>
    </subcellularLocation>
    <subcellularLocation>
        <location evidence="19">Synapse</location>
        <location evidence="19">Synaptosome</location>
    </subcellularLocation>
</comment>
<evidence type="ECO:0000313" key="31">
    <source>
        <dbReference type="Proteomes" id="UP001356427"/>
    </source>
</evidence>
<feature type="transmembrane region" description="Helical" evidence="26">
    <location>
        <begin position="181"/>
        <end position="204"/>
    </location>
</feature>
<evidence type="ECO:0000256" key="17">
    <source>
        <dbReference type="ARBA" id="ARBA00023228"/>
    </source>
</evidence>
<keyword evidence="11" id="KW-0862">Zinc</keyword>
<gene>
    <name evidence="30" type="ORF">J4Q44_G00253530</name>
</gene>
<evidence type="ECO:0000259" key="29">
    <source>
        <dbReference type="Pfam" id="PF16916"/>
    </source>
</evidence>
<feature type="transmembrane region" description="Helical" evidence="26">
    <location>
        <begin position="210"/>
        <end position="233"/>
    </location>
</feature>
<dbReference type="GO" id="GO:0015297">
    <property type="term" value="F:antiporter activity"/>
    <property type="evidence" value="ECO:0007669"/>
    <property type="project" value="UniProtKB-KW"/>
</dbReference>
<evidence type="ECO:0000256" key="22">
    <source>
        <dbReference type="ARBA" id="ARBA00042040"/>
    </source>
</evidence>
<keyword evidence="6" id="KW-0050">Antiport</keyword>
<accession>A0AAN8LAV7</accession>
<evidence type="ECO:0000256" key="3">
    <source>
        <dbReference type="ARBA" id="ARBA00004644"/>
    </source>
</evidence>
<dbReference type="InterPro" id="IPR027470">
    <property type="entry name" value="Cation_efflux_CTD"/>
</dbReference>
<keyword evidence="9" id="KW-0479">Metal-binding</keyword>
<dbReference type="InterPro" id="IPR050681">
    <property type="entry name" value="CDF/SLC30A"/>
</dbReference>
<sequence length="424" mass="46489">HKDSGVSFWFHSHCLSLCLILTKLSGAVLKEIMDSEKHHLIEDDTTTHSMSLLGPFPGSEEDKCPSSTAETGDRPAAADGWQPVTATGHCHENNRVSWTESREKQLAKRKLIIASVVSLVFMVGEVVGGYAAHSLAIMTDAAHLLTDFGSIMVSLFSLWVSSRPPTKAMNFGWHRSEILGACLSVLSIWAVAGVLVFIAIQRILNDDYEIHSQIMLITSGCAVGVNVLMALILHQSSHGPSYHRPHDDTVNLSHGHSHGLPGGHGNTSVRAAFIHVVGDLLQSLGVLLAATIIHFWPEYKIADPICTFMFSVFVLGTTVTILKDIFRILMEGVPKGIDFNTVREMLLSLRGVKATHNLHMWALTLSQSQLSVHVAIEEDASPQLVLMEATKLLQSEFGFSSITIQVEQYSVEMVYCMQCQDPTD</sequence>
<feature type="transmembrane region" description="Helical" evidence="26">
    <location>
        <begin position="301"/>
        <end position="322"/>
    </location>
</feature>
<dbReference type="SUPFAM" id="SSF161111">
    <property type="entry name" value="Cation efflux protein transmembrane domain-like"/>
    <property type="match status" value="1"/>
</dbReference>
<dbReference type="FunFam" id="1.20.1510.10:FF:000002">
    <property type="entry name" value="zinc transporter 3 isoform X1"/>
    <property type="match status" value="1"/>
</dbReference>
<evidence type="ECO:0000256" key="5">
    <source>
        <dbReference type="ARBA" id="ARBA00022448"/>
    </source>
</evidence>
<keyword evidence="7" id="KW-0771">Synaptosome</keyword>
<keyword evidence="14" id="KW-0770">Synapse</keyword>